<feature type="domain" description="FAD-dependent oxidoreductase 2 FAD-binding" evidence="5">
    <location>
        <begin position="12"/>
        <end position="550"/>
    </location>
</feature>
<dbReference type="PRINTS" id="PR00411">
    <property type="entry name" value="PNDRDTASEI"/>
</dbReference>
<dbReference type="SUPFAM" id="SSF51905">
    <property type="entry name" value="FAD/NAD(P)-binding domain"/>
    <property type="match status" value="1"/>
</dbReference>
<dbReference type="EMBL" id="CP000270">
    <property type="protein sequence ID" value="ABE29382.1"/>
    <property type="molecule type" value="Genomic_DNA"/>
</dbReference>
<dbReference type="PANTHER" id="PTHR43400:SF10">
    <property type="entry name" value="3-OXOSTEROID 1-DEHYDROGENASE"/>
    <property type="match status" value="1"/>
</dbReference>
<dbReference type="PATRIC" id="fig|266265.5.peg.859"/>
<comment type="cofactor">
    <cofactor evidence="1">
        <name>FAD</name>
        <dbReference type="ChEBI" id="CHEBI:57692"/>
    </cofactor>
</comment>
<name>Q143V7_PARXL</name>
<protein>
    <submittedName>
        <fullName evidence="6">Dehydrogenase</fullName>
    </submittedName>
</protein>
<dbReference type="eggNOG" id="COG1053">
    <property type="taxonomic scope" value="Bacteria"/>
</dbReference>
<evidence type="ECO:0000256" key="3">
    <source>
        <dbReference type="ARBA" id="ARBA00022827"/>
    </source>
</evidence>
<evidence type="ECO:0000256" key="4">
    <source>
        <dbReference type="ARBA" id="ARBA00023002"/>
    </source>
</evidence>
<keyword evidence="7" id="KW-1185">Reference proteome</keyword>
<dbReference type="GO" id="GO:0016491">
    <property type="term" value="F:oxidoreductase activity"/>
    <property type="evidence" value="ECO:0007669"/>
    <property type="project" value="UniProtKB-KW"/>
</dbReference>
<dbReference type="KEGG" id="bxe:Bxe_A3607"/>
<keyword evidence="4" id="KW-0560">Oxidoreductase</keyword>
<dbReference type="KEGG" id="bxb:DR64_1304"/>
<organism evidence="6 7">
    <name type="scientific">Paraburkholderia xenovorans (strain LB400)</name>
    <dbReference type="NCBI Taxonomy" id="266265"/>
    <lineage>
        <taxon>Bacteria</taxon>
        <taxon>Pseudomonadati</taxon>
        <taxon>Pseudomonadota</taxon>
        <taxon>Betaproteobacteria</taxon>
        <taxon>Burkholderiales</taxon>
        <taxon>Burkholderiaceae</taxon>
        <taxon>Paraburkholderia</taxon>
    </lineage>
</organism>
<dbReference type="InterPro" id="IPR050315">
    <property type="entry name" value="FAD-oxidoreductase_2"/>
</dbReference>
<dbReference type="Proteomes" id="UP000001817">
    <property type="component" value="Chromosome 1"/>
</dbReference>
<gene>
    <name evidence="6" type="ORF">Bxe_A3607</name>
</gene>
<dbReference type="OrthoDB" id="9813348at2"/>
<evidence type="ECO:0000313" key="6">
    <source>
        <dbReference type="EMBL" id="ABE29382.1"/>
    </source>
</evidence>
<dbReference type="NCBIfam" id="NF004789">
    <property type="entry name" value="PRK06134.1"/>
    <property type="match status" value="1"/>
</dbReference>
<dbReference type="InterPro" id="IPR027477">
    <property type="entry name" value="Succ_DH/fumarate_Rdtase_cat_sf"/>
</dbReference>
<keyword evidence="2" id="KW-0285">Flavoprotein</keyword>
<evidence type="ECO:0000259" key="5">
    <source>
        <dbReference type="Pfam" id="PF00890"/>
    </source>
</evidence>
<dbReference type="Gene3D" id="3.50.50.60">
    <property type="entry name" value="FAD/NAD(P)-binding domain"/>
    <property type="match status" value="2"/>
</dbReference>
<dbReference type="AlphaFoldDB" id="Q143V7"/>
<reference evidence="6 7" key="1">
    <citation type="journal article" date="2006" name="Proc. Natl. Acad. Sci. U.S.A.">
        <title>Burkholderia xenovorans LB400 harbors a multi-replicon, 9.73-Mbp genome shaped for versatility.</title>
        <authorList>
            <person name="Chain P.S."/>
            <person name="Denef V.J."/>
            <person name="Konstantinidis K.T."/>
            <person name="Vergez L.M."/>
            <person name="Agullo L."/>
            <person name="Reyes V.L."/>
            <person name="Hauser L."/>
            <person name="Cordova M."/>
            <person name="Gomez L."/>
            <person name="Gonzalez M."/>
            <person name="Land M."/>
            <person name="Lao V."/>
            <person name="Larimer F."/>
            <person name="LiPuma J.J."/>
            <person name="Mahenthiralingam E."/>
            <person name="Malfatti S.A."/>
            <person name="Marx C.J."/>
            <person name="Parnell J.J."/>
            <person name="Ramette A."/>
            <person name="Richardson P."/>
            <person name="Seeger M."/>
            <person name="Smith D."/>
            <person name="Spilker T."/>
            <person name="Sul W.J."/>
            <person name="Tsoi T.V."/>
            <person name="Ulrich L.E."/>
            <person name="Zhulin I.B."/>
            <person name="Tiedje J.M."/>
        </authorList>
    </citation>
    <scope>NUCLEOTIDE SEQUENCE [LARGE SCALE GENOMIC DNA]</scope>
    <source>
        <strain evidence="6 7">LB400</strain>
    </source>
</reference>
<keyword evidence="3" id="KW-0274">FAD</keyword>
<dbReference type="Pfam" id="PF00890">
    <property type="entry name" value="FAD_binding_2"/>
    <property type="match status" value="1"/>
</dbReference>
<dbReference type="RefSeq" id="WP_011487152.1">
    <property type="nucleotide sequence ID" value="NC_007951.1"/>
</dbReference>
<proteinExistence type="predicted"/>
<dbReference type="Gene3D" id="3.90.700.10">
    <property type="entry name" value="Succinate dehydrogenase/fumarate reductase flavoprotein, catalytic domain"/>
    <property type="match status" value="1"/>
</dbReference>
<dbReference type="InterPro" id="IPR003953">
    <property type="entry name" value="FAD-dep_OxRdtase_2_FAD-bd"/>
</dbReference>
<dbReference type="InterPro" id="IPR036188">
    <property type="entry name" value="FAD/NAD-bd_sf"/>
</dbReference>
<accession>Q143V7</accession>
<sequence length="596" mass="63747">MGKGAQVVNEFDVIVVGAGAGGMAAAVSAAKNGASVIVIEKDKVLGGTTARSGGVLWIPCHPFSQQSPAEDSIENATTYLRHEAGRYFNAEKVQAFLHNGPRMVDWFQRETDVKFVSVPEFSDYHPDAAGGLPGGRSILAAPFDGRELGKKIEWLRPPLREITFVGMMFNASKEISQFFNVTRSLASAWYVTKRLVTHAREMLTYGRAMRLTNGNALAARLAKSAFDCDIPFRLDTRVERLLMEGRRVAGVAVNSGGESMNLYARTGVILAGGGFPQDVERRKALFPHAPNGTEHLSPAPASNTGDGLRLAANAGAALELDLPNAAAWIPVSKVPYRNGESGVFPHLIDRYKPGVIMVTRNGLRFTNESNSYHDVGMAMQKACRDSDATEAFLICDHRTLRRYGLGFVKPFPIPFGPHLRSGYLKRGRTLAELADAAGIDAAAFERTVATFNEGAVHGEDHQFGRGNSAYNRFLGDAEHQPNPCVAPIQDGPFYAIRTVIGDLGTFAGIRTDGCARALDSSGHVVPGLYAVGNDAASVMGGNYPGGGITLGPAMTFGFLAGEHAAKTARGARENALSLDMPVAEVSVLARSSEQAP</sequence>
<dbReference type="STRING" id="266265.Bxe_A3607"/>
<evidence type="ECO:0000256" key="1">
    <source>
        <dbReference type="ARBA" id="ARBA00001974"/>
    </source>
</evidence>
<evidence type="ECO:0000313" key="7">
    <source>
        <dbReference type="Proteomes" id="UP000001817"/>
    </source>
</evidence>
<dbReference type="PANTHER" id="PTHR43400">
    <property type="entry name" value="FUMARATE REDUCTASE"/>
    <property type="match status" value="1"/>
</dbReference>
<evidence type="ECO:0000256" key="2">
    <source>
        <dbReference type="ARBA" id="ARBA00022630"/>
    </source>
</evidence>
<dbReference type="SUPFAM" id="SSF56425">
    <property type="entry name" value="Succinate dehydrogenase/fumarate reductase flavoprotein, catalytic domain"/>
    <property type="match status" value="1"/>
</dbReference>
<dbReference type="GO" id="GO:0008202">
    <property type="term" value="P:steroid metabolic process"/>
    <property type="evidence" value="ECO:0007669"/>
    <property type="project" value="UniProtKB-ARBA"/>
</dbReference>